<dbReference type="AlphaFoldDB" id="A0A248KK17"/>
<dbReference type="EMBL" id="CP022114">
    <property type="protein sequence ID" value="ASG63934.1"/>
    <property type="molecule type" value="Genomic_DNA"/>
</dbReference>
<gene>
    <name evidence="1" type="ORF">CEW81_18270</name>
</gene>
<name>A0A248KK17_9ENTR</name>
<protein>
    <submittedName>
        <fullName evidence="1">Uncharacterized protein</fullName>
    </submittedName>
</protein>
<organism evidence="1 2">
    <name type="scientific">Kluyvera genomosp. 3</name>
    <dbReference type="NCBI Taxonomy" id="2774055"/>
    <lineage>
        <taxon>Bacteria</taxon>
        <taxon>Pseudomonadati</taxon>
        <taxon>Pseudomonadota</taxon>
        <taxon>Gammaproteobacteria</taxon>
        <taxon>Enterobacterales</taxon>
        <taxon>Enterobacteriaceae</taxon>
        <taxon>Kluyvera</taxon>
    </lineage>
</organism>
<proteinExistence type="predicted"/>
<evidence type="ECO:0000313" key="2">
    <source>
        <dbReference type="Proteomes" id="UP000197098"/>
    </source>
</evidence>
<accession>A0A248KK17</accession>
<dbReference type="Proteomes" id="UP000197098">
    <property type="component" value="Chromosome"/>
</dbReference>
<reference evidence="1 2" key="1">
    <citation type="submission" date="2017-06" db="EMBL/GenBank/DDBJ databases">
        <title>Origin of plasmid-mediated fosfomycin resistance gene fosA3.</title>
        <authorList>
            <person name="Ito R."/>
            <person name="Pacey M.P."/>
            <person name="Doi Y."/>
        </authorList>
    </citation>
    <scope>NUCLEOTIDE SEQUENCE [LARGE SCALE GENOMIC DNA]</scope>
    <source>
        <strain evidence="1 2">YDC799</strain>
    </source>
</reference>
<sequence length="85" mass="9397">MAVKASFDVATIAQLCHAGVTALRQAMTGEKQKEWVDLQPEEAGKIIDYIVLVLTGRPTPDTPEGEVIRRICAVLRDEKKTLKYA</sequence>
<evidence type="ECO:0000313" key="1">
    <source>
        <dbReference type="EMBL" id="ASG63934.1"/>
    </source>
</evidence>